<dbReference type="EMBL" id="KQ483861">
    <property type="protein sequence ID" value="KYP40069.1"/>
    <property type="molecule type" value="Genomic_DNA"/>
</dbReference>
<organism evidence="1 2">
    <name type="scientific">Cajanus cajan</name>
    <name type="common">Pigeon pea</name>
    <name type="synonym">Cajanus indicus</name>
    <dbReference type="NCBI Taxonomy" id="3821"/>
    <lineage>
        <taxon>Eukaryota</taxon>
        <taxon>Viridiplantae</taxon>
        <taxon>Streptophyta</taxon>
        <taxon>Embryophyta</taxon>
        <taxon>Tracheophyta</taxon>
        <taxon>Spermatophyta</taxon>
        <taxon>Magnoliopsida</taxon>
        <taxon>eudicotyledons</taxon>
        <taxon>Gunneridae</taxon>
        <taxon>Pentapetalae</taxon>
        <taxon>rosids</taxon>
        <taxon>fabids</taxon>
        <taxon>Fabales</taxon>
        <taxon>Fabaceae</taxon>
        <taxon>Papilionoideae</taxon>
        <taxon>50 kb inversion clade</taxon>
        <taxon>NPAAA clade</taxon>
        <taxon>indigoferoid/millettioid clade</taxon>
        <taxon>Phaseoleae</taxon>
        <taxon>Cajanus</taxon>
    </lineage>
</organism>
<proteinExistence type="predicted"/>
<name>A0A151RC80_CAJCA</name>
<evidence type="ECO:0008006" key="3">
    <source>
        <dbReference type="Google" id="ProtNLM"/>
    </source>
</evidence>
<dbReference type="PANTHER" id="PTHR47481">
    <property type="match status" value="1"/>
</dbReference>
<gene>
    <name evidence="1" type="ORF">KK1_038610</name>
</gene>
<evidence type="ECO:0000313" key="1">
    <source>
        <dbReference type="EMBL" id="KYP40069.1"/>
    </source>
</evidence>
<sequence>MKEETLSIIYEGDITCSIWNTLHNQLLPNTKDNETQLKNNLCSLSKGYLSLDEYIRKFKEISDKLAALGKPLSDVDKVFQISKGLGSKYKGVSNYDFIKTPISLF</sequence>
<keyword evidence="2" id="KW-1185">Reference proteome</keyword>
<dbReference type="Proteomes" id="UP000075243">
    <property type="component" value="Unassembled WGS sequence"/>
</dbReference>
<protein>
    <recommendedName>
        <fullName evidence="3">Retrotransposon gag domain-containing protein</fullName>
    </recommendedName>
</protein>
<dbReference type="Gramene" id="C.cajan_39360.t">
    <property type="protein sequence ID" value="C.cajan_39360.t.cds1"/>
    <property type="gene ID" value="C.cajan_39360"/>
</dbReference>
<dbReference type="Pfam" id="PF14223">
    <property type="entry name" value="Retrotran_gag_2"/>
    <property type="match status" value="1"/>
</dbReference>
<dbReference type="AlphaFoldDB" id="A0A151RC80"/>
<accession>A0A151RC80</accession>
<evidence type="ECO:0000313" key="2">
    <source>
        <dbReference type="Proteomes" id="UP000075243"/>
    </source>
</evidence>
<dbReference type="PANTHER" id="PTHR47481:SF10">
    <property type="entry name" value="COPIA-LIKE POLYPROTEIN_RETROTRANSPOSON"/>
    <property type="match status" value="1"/>
</dbReference>
<reference evidence="1" key="1">
    <citation type="journal article" date="2012" name="Nat. Biotechnol.">
        <title>Draft genome sequence of pigeonpea (Cajanus cajan), an orphan legume crop of resource-poor farmers.</title>
        <authorList>
            <person name="Varshney R.K."/>
            <person name="Chen W."/>
            <person name="Li Y."/>
            <person name="Bharti A.K."/>
            <person name="Saxena R.K."/>
            <person name="Schlueter J.A."/>
            <person name="Donoghue M.T."/>
            <person name="Azam S."/>
            <person name="Fan G."/>
            <person name="Whaley A.M."/>
            <person name="Farmer A.D."/>
            <person name="Sheridan J."/>
            <person name="Iwata A."/>
            <person name="Tuteja R."/>
            <person name="Penmetsa R.V."/>
            <person name="Wu W."/>
            <person name="Upadhyaya H.D."/>
            <person name="Yang S.P."/>
            <person name="Shah T."/>
            <person name="Saxena K.B."/>
            <person name="Michael T."/>
            <person name="McCombie W.R."/>
            <person name="Yang B."/>
            <person name="Zhang G."/>
            <person name="Yang H."/>
            <person name="Wang J."/>
            <person name="Spillane C."/>
            <person name="Cook D.R."/>
            <person name="May G.D."/>
            <person name="Xu X."/>
            <person name="Jackson S.A."/>
        </authorList>
    </citation>
    <scope>NUCLEOTIDE SEQUENCE [LARGE SCALE GENOMIC DNA]</scope>
</reference>